<dbReference type="GO" id="GO:0046872">
    <property type="term" value="F:metal ion binding"/>
    <property type="evidence" value="ECO:0007669"/>
    <property type="project" value="UniProtKB-KW"/>
</dbReference>
<dbReference type="Gene3D" id="2.60.120.10">
    <property type="entry name" value="Jelly Rolls"/>
    <property type="match status" value="2"/>
</dbReference>
<dbReference type="InterPro" id="IPR014710">
    <property type="entry name" value="RmlC-like_jellyroll"/>
</dbReference>
<evidence type="ECO:0000259" key="5">
    <source>
        <dbReference type="Pfam" id="PF02678"/>
    </source>
</evidence>
<feature type="binding site" evidence="2">
    <location>
        <position position="80"/>
    </location>
    <ligand>
        <name>Fe cation</name>
        <dbReference type="ChEBI" id="CHEBI:24875"/>
    </ligand>
</feature>
<dbReference type="EMBL" id="LT629695">
    <property type="protein sequence ID" value="SDH62790.1"/>
    <property type="molecule type" value="Genomic_DNA"/>
</dbReference>
<feature type="compositionally biased region" description="Basic and acidic residues" evidence="4">
    <location>
        <begin position="294"/>
        <end position="306"/>
    </location>
</feature>
<dbReference type="OrthoDB" id="9780903at2"/>
<reference evidence="8" key="1">
    <citation type="submission" date="2016-10" db="EMBL/GenBank/DDBJ databases">
        <authorList>
            <person name="Varghese N."/>
            <person name="Submissions S."/>
        </authorList>
    </citation>
    <scope>NUCLEOTIDE SEQUENCE [LARGE SCALE GENOMIC DNA]</scope>
    <source>
        <strain evidence="8">DSM 22002</strain>
    </source>
</reference>
<dbReference type="Pfam" id="PF02678">
    <property type="entry name" value="Pirin"/>
    <property type="match status" value="1"/>
</dbReference>
<dbReference type="InterPro" id="IPR003829">
    <property type="entry name" value="Pirin_N_dom"/>
</dbReference>
<evidence type="ECO:0000259" key="6">
    <source>
        <dbReference type="Pfam" id="PF05726"/>
    </source>
</evidence>
<evidence type="ECO:0000313" key="8">
    <source>
        <dbReference type="Proteomes" id="UP000198822"/>
    </source>
</evidence>
<proteinExistence type="inferred from homology"/>
<dbReference type="PANTHER" id="PTHR13903">
    <property type="entry name" value="PIRIN-RELATED"/>
    <property type="match status" value="1"/>
</dbReference>
<feature type="binding site" evidence="2">
    <location>
        <position position="124"/>
    </location>
    <ligand>
        <name>Fe cation</name>
        <dbReference type="ChEBI" id="CHEBI:24875"/>
    </ligand>
</feature>
<dbReference type="RefSeq" id="WP_092504362.1">
    <property type="nucleotide sequence ID" value="NZ_LT629695.1"/>
</dbReference>
<name>A0A1G8DZ87_9MICO</name>
<gene>
    <name evidence="7" type="ORF">SAMN04489720_1827</name>
</gene>
<keyword evidence="2" id="KW-0479">Metal-binding</keyword>
<keyword evidence="8" id="KW-1185">Reference proteome</keyword>
<dbReference type="PIRSF" id="PIRSF006232">
    <property type="entry name" value="Pirin"/>
    <property type="match status" value="1"/>
</dbReference>
<sequence length="335" mass="35084">MSNDEAAPVVEAERGCVDEAAEAGVELLLPREVPLGGPRAMPVLRVLPNKHRHMVGAWCFADAFGPEDVAVHGGMDVPPHPHTGLQTVSWLVAGSIEHRDSVGSVHTVSPGGVNVMTAGRGIAHSEHSTPETTSLHGVQLWVALPEAQRWIDPHFAGLDAVPTVAVGDATVQVFAGSLGVLHAEVPVHTPIVGAEVRLPAGGAAEVPADPSFEHGVLALTEGLVVGGVPVPVGGMAVLPPGDDLVRIRAAADAPGDVVAILLGGEPFAEEIVMFWNFVGTTHDDVSTARDTWMRERGEGEDARERFGVVPGGEPTLPSPRLPDVELLPRGRARRR</sequence>
<protein>
    <recommendedName>
        <fullName evidence="9">Pirin</fullName>
    </recommendedName>
</protein>
<organism evidence="7 8">
    <name type="scientific">Agrococcus jejuensis</name>
    <dbReference type="NCBI Taxonomy" id="399736"/>
    <lineage>
        <taxon>Bacteria</taxon>
        <taxon>Bacillati</taxon>
        <taxon>Actinomycetota</taxon>
        <taxon>Actinomycetes</taxon>
        <taxon>Micrococcales</taxon>
        <taxon>Microbacteriaceae</taxon>
        <taxon>Agrococcus</taxon>
    </lineage>
</organism>
<dbReference type="Proteomes" id="UP000198822">
    <property type="component" value="Chromosome I"/>
</dbReference>
<feature type="binding site" evidence="2">
    <location>
        <position position="126"/>
    </location>
    <ligand>
        <name>Fe cation</name>
        <dbReference type="ChEBI" id="CHEBI:24875"/>
    </ligand>
</feature>
<keyword evidence="2" id="KW-0408">Iron</keyword>
<feature type="domain" description="Pirin N-terminal" evidence="5">
    <location>
        <begin position="45"/>
        <end position="142"/>
    </location>
</feature>
<dbReference type="InterPro" id="IPR008778">
    <property type="entry name" value="Pirin_C_dom"/>
</dbReference>
<dbReference type="InterPro" id="IPR011051">
    <property type="entry name" value="RmlC_Cupin_sf"/>
</dbReference>
<comment type="similarity">
    <text evidence="1 3">Belongs to the pirin family.</text>
</comment>
<dbReference type="SUPFAM" id="SSF51182">
    <property type="entry name" value="RmlC-like cupins"/>
    <property type="match status" value="1"/>
</dbReference>
<evidence type="ECO:0000256" key="1">
    <source>
        <dbReference type="ARBA" id="ARBA00008416"/>
    </source>
</evidence>
<feature type="binding site" evidence="2">
    <location>
        <position position="82"/>
    </location>
    <ligand>
        <name>Fe cation</name>
        <dbReference type="ChEBI" id="CHEBI:24875"/>
    </ligand>
</feature>
<dbReference type="PANTHER" id="PTHR13903:SF8">
    <property type="entry name" value="PIRIN"/>
    <property type="match status" value="1"/>
</dbReference>
<dbReference type="InterPro" id="IPR012093">
    <property type="entry name" value="Pirin"/>
</dbReference>
<feature type="region of interest" description="Disordered" evidence="4">
    <location>
        <begin position="294"/>
        <end position="335"/>
    </location>
</feature>
<dbReference type="Pfam" id="PF05726">
    <property type="entry name" value="Pirin_C"/>
    <property type="match status" value="1"/>
</dbReference>
<accession>A0A1G8DZ87</accession>
<comment type="cofactor">
    <cofactor evidence="2">
        <name>Fe cation</name>
        <dbReference type="ChEBI" id="CHEBI:24875"/>
    </cofactor>
    <text evidence="2">Binds 1 Fe cation per subunit.</text>
</comment>
<evidence type="ECO:0000256" key="2">
    <source>
        <dbReference type="PIRSR" id="PIRSR006232-1"/>
    </source>
</evidence>
<evidence type="ECO:0000256" key="3">
    <source>
        <dbReference type="RuleBase" id="RU003457"/>
    </source>
</evidence>
<evidence type="ECO:0008006" key="9">
    <source>
        <dbReference type="Google" id="ProtNLM"/>
    </source>
</evidence>
<evidence type="ECO:0000313" key="7">
    <source>
        <dbReference type="EMBL" id="SDH62790.1"/>
    </source>
</evidence>
<dbReference type="AlphaFoldDB" id="A0A1G8DZ87"/>
<feature type="domain" description="Pirin C-terminal" evidence="6">
    <location>
        <begin position="194"/>
        <end position="295"/>
    </location>
</feature>
<evidence type="ECO:0000256" key="4">
    <source>
        <dbReference type="SAM" id="MobiDB-lite"/>
    </source>
</evidence>